<dbReference type="PANTHER" id="PTHR43976:SF16">
    <property type="entry name" value="SHORT-CHAIN DEHYDROGENASE_REDUCTASE FAMILY PROTEIN"/>
    <property type="match status" value="1"/>
</dbReference>
<accession>A0A1M6WK91</accession>
<gene>
    <name evidence="4" type="ORF">SAMN05444266_101658</name>
</gene>
<dbReference type="PRINTS" id="PR00080">
    <property type="entry name" value="SDRFAMILY"/>
</dbReference>
<proteinExistence type="inferred from homology"/>
<dbReference type="OrthoDB" id="1235794at2"/>
<dbReference type="Gene3D" id="3.40.50.720">
    <property type="entry name" value="NAD(P)-binding Rossmann-like Domain"/>
    <property type="match status" value="1"/>
</dbReference>
<evidence type="ECO:0000256" key="2">
    <source>
        <dbReference type="ARBA" id="ARBA00023002"/>
    </source>
</evidence>
<evidence type="ECO:0000256" key="3">
    <source>
        <dbReference type="RuleBase" id="RU000363"/>
    </source>
</evidence>
<dbReference type="InterPro" id="IPR002347">
    <property type="entry name" value="SDR_fam"/>
</dbReference>
<dbReference type="EMBL" id="FRBL01000001">
    <property type="protein sequence ID" value="SHK94009.1"/>
    <property type="molecule type" value="Genomic_DNA"/>
</dbReference>
<dbReference type="InterPro" id="IPR051911">
    <property type="entry name" value="SDR_oxidoreductase"/>
</dbReference>
<dbReference type="GO" id="GO:0016491">
    <property type="term" value="F:oxidoreductase activity"/>
    <property type="evidence" value="ECO:0007669"/>
    <property type="project" value="UniProtKB-KW"/>
</dbReference>
<protein>
    <submittedName>
        <fullName evidence="4">Short-chain dehydrogenase</fullName>
    </submittedName>
</protein>
<dbReference type="Proteomes" id="UP000184420">
    <property type="component" value="Unassembled WGS sequence"/>
</dbReference>
<evidence type="ECO:0000313" key="4">
    <source>
        <dbReference type="EMBL" id="SHK94009.1"/>
    </source>
</evidence>
<organism evidence="4 5">
    <name type="scientific">Chitinophaga jiangningensis</name>
    <dbReference type="NCBI Taxonomy" id="1419482"/>
    <lineage>
        <taxon>Bacteria</taxon>
        <taxon>Pseudomonadati</taxon>
        <taxon>Bacteroidota</taxon>
        <taxon>Chitinophagia</taxon>
        <taxon>Chitinophagales</taxon>
        <taxon>Chitinophagaceae</taxon>
        <taxon>Chitinophaga</taxon>
    </lineage>
</organism>
<dbReference type="STRING" id="1419482.SAMN05444266_101658"/>
<reference evidence="4 5" key="1">
    <citation type="submission" date="2016-11" db="EMBL/GenBank/DDBJ databases">
        <authorList>
            <person name="Jaros S."/>
            <person name="Januszkiewicz K."/>
            <person name="Wedrychowicz H."/>
        </authorList>
    </citation>
    <scope>NUCLEOTIDE SEQUENCE [LARGE SCALE GENOMIC DNA]</scope>
    <source>
        <strain evidence="4 5">DSM 27406</strain>
    </source>
</reference>
<dbReference type="PANTHER" id="PTHR43976">
    <property type="entry name" value="SHORT CHAIN DEHYDROGENASE"/>
    <property type="match status" value="1"/>
</dbReference>
<dbReference type="PROSITE" id="PS00061">
    <property type="entry name" value="ADH_SHORT"/>
    <property type="match status" value="1"/>
</dbReference>
<dbReference type="InterPro" id="IPR020904">
    <property type="entry name" value="Sc_DH/Rdtase_CS"/>
</dbReference>
<dbReference type="CDD" id="cd05374">
    <property type="entry name" value="17beta-HSD-like_SDR_c"/>
    <property type="match status" value="1"/>
</dbReference>
<dbReference type="SUPFAM" id="SSF51735">
    <property type="entry name" value="NAD(P)-binding Rossmann-fold domains"/>
    <property type="match status" value="1"/>
</dbReference>
<dbReference type="RefSeq" id="WP_073077978.1">
    <property type="nucleotide sequence ID" value="NZ_FRBL01000001.1"/>
</dbReference>
<keyword evidence="2" id="KW-0560">Oxidoreductase</keyword>
<dbReference type="AlphaFoldDB" id="A0A1M6WK91"/>
<dbReference type="InterPro" id="IPR036291">
    <property type="entry name" value="NAD(P)-bd_dom_sf"/>
</dbReference>
<comment type="similarity">
    <text evidence="1 3">Belongs to the short-chain dehydrogenases/reductases (SDR) family.</text>
</comment>
<evidence type="ECO:0000256" key="1">
    <source>
        <dbReference type="ARBA" id="ARBA00006484"/>
    </source>
</evidence>
<keyword evidence="5" id="KW-1185">Reference proteome</keyword>
<dbReference type="PRINTS" id="PR00081">
    <property type="entry name" value="GDHRDH"/>
</dbReference>
<sequence length="282" mass="30972">METIKNSDATISPKVILITGASRGFGKLWAEAFLKRGDKVAATARELKHLDELVARYGDAVLPIKLDINNRSESFETVQKVIAKFGRIDVLINNAGYGLFGTIEETTEAQARDQMETNFFGLLWMTQAILPVMRGQQAGHILQVSSMLGLATLPVLGLYNASKFAVEGLSETLATEVAAFGIRVTLIEPNGYSTDWSGASAIRTEENEVYTPLREAFYGSLTPDAWGKPEATVNAILKLVDSTNPPLRLLLGKVAYPLVKQSYEKRFAEFEEWKDVTEAAHG</sequence>
<dbReference type="NCBIfam" id="NF006114">
    <property type="entry name" value="PRK08263.1"/>
    <property type="match status" value="1"/>
</dbReference>
<name>A0A1M6WK91_9BACT</name>
<dbReference type="Pfam" id="PF00106">
    <property type="entry name" value="adh_short"/>
    <property type="match status" value="1"/>
</dbReference>
<evidence type="ECO:0000313" key="5">
    <source>
        <dbReference type="Proteomes" id="UP000184420"/>
    </source>
</evidence>